<dbReference type="Gene3D" id="3.90.230.10">
    <property type="entry name" value="Creatinase/methionine aminopeptidase superfamily"/>
    <property type="match status" value="1"/>
</dbReference>
<feature type="domain" description="Peptidase M24" evidence="1">
    <location>
        <begin position="137"/>
        <end position="252"/>
    </location>
</feature>
<dbReference type="Gene3D" id="3.40.350.10">
    <property type="entry name" value="Creatinase/prolidase N-terminal domain"/>
    <property type="match status" value="1"/>
</dbReference>
<evidence type="ECO:0000313" key="3">
    <source>
        <dbReference type="EMBL" id="SVC44924.1"/>
    </source>
</evidence>
<evidence type="ECO:0000259" key="1">
    <source>
        <dbReference type="Pfam" id="PF00557"/>
    </source>
</evidence>
<dbReference type="EMBL" id="UINC01091842">
    <property type="protein sequence ID" value="SVC44924.1"/>
    <property type="molecule type" value="Genomic_DNA"/>
</dbReference>
<name>A0A382M7C2_9ZZZZ</name>
<sequence length="253" mass="26489">VAGRLDRLRAGFDVAGVDALVVTNPTNIRYLTGFTGSAGELLVGADAALLVTDGRYAEQAPTQVAESGTEVAIAGTDRRSLVVDRLRGSDRVGLEAGSVTWSEQRRLADWFDGSGLVATEGLVEELRQVKDEGEVARIEAAAAIADAALADAVELLAVGVSERDVAAAIDHGIRTRGADDRAFVTIVAAGPNSALPHARPTDRTLREGDLVVCDFGSVVDGYRSDMTRSFRVGGRAGGQEDEMRDAVRAAQAA</sequence>
<feature type="domain" description="Creatinase N-terminal" evidence="2">
    <location>
        <begin position="4"/>
        <end position="129"/>
    </location>
</feature>
<reference evidence="3" key="1">
    <citation type="submission" date="2018-05" db="EMBL/GenBank/DDBJ databases">
        <authorList>
            <person name="Lanie J.A."/>
            <person name="Ng W.-L."/>
            <person name="Kazmierczak K.M."/>
            <person name="Andrzejewski T.M."/>
            <person name="Davidsen T.M."/>
            <person name="Wayne K.J."/>
            <person name="Tettelin H."/>
            <person name="Glass J.I."/>
            <person name="Rusch D."/>
            <person name="Podicherti R."/>
            <person name="Tsui H.-C.T."/>
            <person name="Winkler M.E."/>
        </authorList>
    </citation>
    <scope>NUCLEOTIDE SEQUENCE</scope>
</reference>
<feature type="non-terminal residue" evidence="3">
    <location>
        <position position="1"/>
    </location>
</feature>
<dbReference type="InterPro" id="IPR000994">
    <property type="entry name" value="Pept_M24"/>
</dbReference>
<gene>
    <name evidence="3" type="ORF">METZ01_LOCUS297778</name>
</gene>
<dbReference type="Pfam" id="PF00557">
    <property type="entry name" value="Peptidase_M24"/>
    <property type="match status" value="1"/>
</dbReference>
<protein>
    <recommendedName>
        <fullName evidence="4">Peptidase M24 domain-containing protein</fullName>
    </recommendedName>
</protein>
<dbReference type="AlphaFoldDB" id="A0A382M7C2"/>
<accession>A0A382M7C2</accession>
<proteinExistence type="predicted"/>
<dbReference type="PANTHER" id="PTHR46112">
    <property type="entry name" value="AMINOPEPTIDASE"/>
    <property type="match status" value="1"/>
</dbReference>
<dbReference type="PANTHER" id="PTHR46112:SF8">
    <property type="entry name" value="CYTOPLASMIC PEPTIDASE PEPQ-RELATED"/>
    <property type="match status" value="1"/>
</dbReference>
<dbReference type="InterPro" id="IPR050659">
    <property type="entry name" value="Peptidase_M24B"/>
</dbReference>
<evidence type="ECO:0000259" key="2">
    <source>
        <dbReference type="Pfam" id="PF01321"/>
    </source>
</evidence>
<dbReference type="InterPro" id="IPR036005">
    <property type="entry name" value="Creatinase/aminopeptidase-like"/>
</dbReference>
<dbReference type="Pfam" id="PF01321">
    <property type="entry name" value="Creatinase_N"/>
    <property type="match status" value="1"/>
</dbReference>
<dbReference type="InterPro" id="IPR000587">
    <property type="entry name" value="Creatinase_N"/>
</dbReference>
<evidence type="ECO:0008006" key="4">
    <source>
        <dbReference type="Google" id="ProtNLM"/>
    </source>
</evidence>
<dbReference type="InterPro" id="IPR029149">
    <property type="entry name" value="Creatin/AminoP/Spt16_N"/>
</dbReference>
<feature type="non-terminal residue" evidence="3">
    <location>
        <position position="253"/>
    </location>
</feature>
<organism evidence="3">
    <name type="scientific">marine metagenome</name>
    <dbReference type="NCBI Taxonomy" id="408172"/>
    <lineage>
        <taxon>unclassified sequences</taxon>
        <taxon>metagenomes</taxon>
        <taxon>ecological metagenomes</taxon>
    </lineage>
</organism>
<dbReference type="SUPFAM" id="SSF55920">
    <property type="entry name" value="Creatinase/aminopeptidase"/>
    <property type="match status" value="1"/>
</dbReference>
<dbReference type="SUPFAM" id="SSF53092">
    <property type="entry name" value="Creatinase/prolidase N-terminal domain"/>
    <property type="match status" value="1"/>
</dbReference>